<sequence length="47" mass="5132">MSRHHVMWRARPGDLGEEAPVPEDVCSDRAHNTSDRTCDGIGDPSVA</sequence>
<keyword evidence="3" id="KW-1185">Reference proteome</keyword>
<name>A0A975QJR7_9ACTN</name>
<accession>A0A975QJR7</accession>
<evidence type="ECO:0000313" key="3">
    <source>
        <dbReference type="Proteomes" id="UP000682416"/>
    </source>
</evidence>
<organism evidence="2 3">
    <name type="scientific">Nocardiopsis eucommiae</name>
    <dbReference type="NCBI Taxonomy" id="2831970"/>
    <lineage>
        <taxon>Bacteria</taxon>
        <taxon>Bacillati</taxon>
        <taxon>Actinomycetota</taxon>
        <taxon>Actinomycetes</taxon>
        <taxon>Streptosporangiales</taxon>
        <taxon>Nocardiopsidaceae</taxon>
        <taxon>Nocardiopsis</taxon>
    </lineage>
</organism>
<evidence type="ECO:0000256" key="1">
    <source>
        <dbReference type="SAM" id="MobiDB-lite"/>
    </source>
</evidence>
<protein>
    <submittedName>
        <fullName evidence="2">Uncharacterized protein</fullName>
    </submittedName>
</protein>
<dbReference type="Proteomes" id="UP000682416">
    <property type="component" value="Chromosome"/>
</dbReference>
<dbReference type="AlphaFoldDB" id="A0A975QJR7"/>
<evidence type="ECO:0000313" key="2">
    <source>
        <dbReference type="EMBL" id="QVJ00592.1"/>
    </source>
</evidence>
<dbReference type="EMBL" id="CP074402">
    <property type="protein sequence ID" value="QVJ00592.1"/>
    <property type="molecule type" value="Genomic_DNA"/>
</dbReference>
<feature type="compositionally biased region" description="Basic and acidic residues" evidence="1">
    <location>
        <begin position="26"/>
        <end position="38"/>
    </location>
</feature>
<dbReference type="KEGG" id="nec:KGD82_18345"/>
<reference evidence="2" key="1">
    <citation type="submission" date="2021-05" db="EMBL/GenBank/DDBJ databases">
        <authorList>
            <person name="Kaiqin L."/>
            <person name="Jian G."/>
        </authorList>
    </citation>
    <scope>NUCLEOTIDE SEQUENCE</scope>
    <source>
        <strain evidence="2">HDS5</strain>
    </source>
</reference>
<proteinExistence type="predicted"/>
<feature type="region of interest" description="Disordered" evidence="1">
    <location>
        <begin position="1"/>
        <end position="47"/>
    </location>
</feature>
<gene>
    <name evidence="2" type="ORF">KGD82_18345</name>
</gene>